<proteinExistence type="predicted"/>
<dbReference type="PANTHER" id="PTHR14614">
    <property type="entry name" value="HEPATOCELLULAR CARCINOMA-ASSOCIATED ANTIGEN"/>
    <property type="match status" value="1"/>
</dbReference>
<keyword evidence="1" id="KW-0732">Signal</keyword>
<dbReference type="Pfam" id="PF10294">
    <property type="entry name" value="Methyltransf_16"/>
    <property type="match status" value="1"/>
</dbReference>
<evidence type="ECO:0000256" key="1">
    <source>
        <dbReference type="SAM" id="SignalP"/>
    </source>
</evidence>
<dbReference type="CDD" id="cd02440">
    <property type="entry name" value="AdoMet_MTases"/>
    <property type="match status" value="1"/>
</dbReference>
<dbReference type="InterPro" id="IPR019410">
    <property type="entry name" value="Methyltransf_16"/>
</dbReference>
<organism evidence="2">
    <name type="scientific">Guillardia theta</name>
    <name type="common">Cryptophyte</name>
    <name type="synonym">Cryptomonas phi</name>
    <dbReference type="NCBI Taxonomy" id="55529"/>
    <lineage>
        <taxon>Eukaryota</taxon>
        <taxon>Cryptophyceae</taxon>
        <taxon>Pyrenomonadales</taxon>
        <taxon>Geminigeraceae</taxon>
        <taxon>Guillardia</taxon>
    </lineage>
</organism>
<gene>
    <name evidence="2" type="ORF">GTHE00462_LOCUS38454</name>
</gene>
<dbReference type="PANTHER" id="PTHR14614:SF109">
    <property type="entry name" value="RIBOSOMAL LYSINE N-METHYLTRANSFERASE 5"/>
    <property type="match status" value="1"/>
</dbReference>
<dbReference type="EMBL" id="HBKN01049188">
    <property type="protein sequence ID" value="CAE2339799.1"/>
    <property type="molecule type" value="Transcribed_RNA"/>
</dbReference>
<protein>
    <submittedName>
        <fullName evidence="2">Uncharacterized protein</fullName>
    </submittedName>
</protein>
<accession>A0A7S4PMD2</accession>
<feature type="signal peptide" evidence="1">
    <location>
        <begin position="1"/>
        <end position="31"/>
    </location>
</feature>
<sequence>MLAWLSVAGPGKGRMKLAAFMLLSVLCRSSAWQGTMTTKLRMSSETRRDVMRKMMTFGALAPMKVYAQGAVNLNPLADEWEGFKETRTFNRGGKDIVLEQEFTSKRKNGLAVYEGNVVLTDYMQSLPKELWKDKNVLELGCGTGLGSITASLLGAKLVTASDRDPVVLSLAERNMLRNLKDETSFRTARISWGTPFCTTEAQYMRDMGQCWDSKFAFQKGYDVIIGADLTYSAGLIPLLADTLNDFSGPQTEILLCWCEPKLFTWNTDVMEELNKEIEYFRSRFKVETIRSGPAFQGHDNTFLLRMKKKT</sequence>
<reference evidence="2" key="1">
    <citation type="submission" date="2021-01" db="EMBL/GenBank/DDBJ databases">
        <authorList>
            <person name="Corre E."/>
            <person name="Pelletier E."/>
            <person name="Niang G."/>
            <person name="Scheremetjew M."/>
            <person name="Finn R."/>
            <person name="Kale V."/>
            <person name="Holt S."/>
            <person name="Cochrane G."/>
            <person name="Meng A."/>
            <person name="Brown T."/>
            <person name="Cohen L."/>
        </authorList>
    </citation>
    <scope>NUCLEOTIDE SEQUENCE</scope>
    <source>
        <strain evidence="2">CCMP 2712</strain>
    </source>
</reference>
<evidence type="ECO:0000313" key="2">
    <source>
        <dbReference type="EMBL" id="CAE2339799.1"/>
    </source>
</evidence>
<dbReference type="SUPFAM" id="SSF53335">
    <property type="entry name" value="S-adenosyl-L-methionine-dependent methyltransferases"/>
    <property type="match status" value="1"/>
</dbReference>
<dbReference type="Gene3D" id="3.40.50.150">
    <property type="entry name" value="Vaccinia Virus protein VP39"/>
    <property type="match status" value="1"/>
</dbReference>
<name>A0A7S4PMD2_GUITH</name>
<feature type="chain" id="PRO_5031203592" evidence="1">
    <location>
        <begin position="32"/>
        <end position="310"/>
    </location>
</feature>
<dbReference type="AlphaFoldDB" id="A0A7S4PMD2"/>
<dbReference type="InterPro" id="IPR029063">
    <property type="entry name" value="SAM-dependent_MTases_sf"/>
</dbReference>